<dbReference type="RefSeq" id="YP_009519082.1">
    <property type="nucleotide sequence ID" value="NC_039522.1"/>
</dbReference>
<keyword evidence="6 12" id="KW-0812">Transmembrane</keyword>
<keyword evidence="8 12" id="KW-0793">Thylakoid</keyword>
<keyword evidence="14" id="KW-0934">Plastid</keyword>
<feature type="transmembrane region" description="Helical" evidence="13">
    <location>
        <begin position="42"/>
        <end position="63"/>
    </location>
</feature>
<protein>
    <recommendedName>
        <fullName evidence="3 12">Photosystem II reaction center protein Z</fullName>
    </recommendedName>
</protein>
<evidence type="ECO:0000256" key="3">
    <source>
        <dbReference type="ARBA" id="ARBA00021665"/>
    </source>
</evidence>
<dbReference type="GO" id="GO:0015979">
    <property type="term" value="P:photosynthesis"/>
    <property type="evidence" value="ECO:0007669"/>
    <property type="project" value="UniProtKB-KW"/>
</dbReference>
<evidence type="ECO:0000256" key="1">
    <source>
        <dbReference type="ARBA" id="ARBA00004370"/>
    </source>
</evidence>
<evidence type="ECO:0000256" key="6">
    <source>
        <dbReference type="ARBA" id="ARBA00022692"/>
    </source>
</evidence>
<dbReference type="InterPro" id="IPR002644">
    <property type="entry name" value="PSII_PsbZ"/>
</dbReference>
<dbReference type="Pfam" id="PF01737">
    <property type="entry name" value="Ycf9"/>
    <property type="match status" value="1"/>
</dbReference>
<dbReference type="Gene3D" id="1.10.287.740">
    <property type="entry name" value="Photosystem II PsbZ, reaction centre"/>
    <property type="match status" value="1"/>
</dbReference>
<keyword evidence="4 12" id="KW-0674">Reaction center</keyword>
<sequence>MNLFFKLSIASFFLFSVLLIIGIPVSFVNSGFLSWKKNKKNFFILISLWLFSVFLVGILNSFVI</sequence>
<keyword evidence="7 13" id="KW-1133">Transmembrane helix</keyword>
<dbReference type="AlphaFoldDB" id="A0A386B007"/>
<evidence type="ECO:0000256" key="7">
    <source>
        <dbReference type="ARBA" id="ARBA00022989"/>
    </source>
</evidence>
<evidence type="ECO:0000256" key="4">
    <source>
        <dbReference type="ARBA" id="ARBA00022469"/>
    </source>
</evidence>
<keyword evidence="14" id="KW-0150">Chloroplast</keyword>
<evidence type="ECO:0000256" key="9">
    <source>
        <dbReference type="ARBA" id="ARBA00023136"/>
    </source>
</evidence>
<evidence type="ECO:0000256" key="10">
    <source>
        <dbReference type="ARBA" id="ARBA00023276"/>
    </source>
</evidence>
<dbReference type="GeneID" id="38278847"/>
<keyword evidence="9 13" id="KW-0472">Membrane</keyword>
<organism evidence="14">
    <name type="scientific">Callipsygma wilsonis</name>
    <dbReference type="NCBI Taxonomy" id="2320807"/>
    <lineage>
        <taxon>Eukaryota</taxon>
        <taxon>Viridiplantae</taxon>
        <taxon>Chlorophyta</taxon>
        <taxon>core chlorophytes</taxon>
        <taxon>Ulvophyceae</taxon>
        <taxon>TCBD clade</taxon>
        <taxon>Bryopsidales</taxon>
        <taxon>Halimedineae</taxon>
        <taxon>Halimedaceae</taxon>
        <taxon>Rhipiliopsideae</taxon>
        <taxon>Callipsygma</taxon>
    </lineage>
</organism>
<evidence type="ECO:0000256" key="12">
    <source>
        <dbReference type="RuleBase" id="RU003472"/>
    </source>
</evidence>
<keyword evidence="5 12" id="KW-0602">Photosynthesis</keyword>
<evidence type="ECO:0000313" key="14">
    <source>
        <dbReference type="EMBL" id="AYC65036.1"/>
    </source>
</evidence>
<reference evidence="14" key="1">
    <citation type="submission" date="2018-07" db="EMBL/GenBank/DDBJ databases">
        <authorList>
            <person name="Quirk P.G."/>
            <person name="Krulwich T.A."/>
        </authorList>
    </citation>
    <scope>NUCLEOTIDE SEQUENCE</scope>
</reference>
<comment type="function">
    <text evidence="12">Controls the interaction of photosystem II (PSII) cores with the light-harvesting antenna, regulates electron flow through the 2 photosystem reaction centers. PSII is a light-driven water plastoquinone oxidoreductase, using light energy to abstract electrons from H(2)O, generating a proton gradient subsequently used for ATP formation.</text>
</comment>
<gene>
    <name evidence="14" type="primary">psbZ</name>
</gene>
<name>A0A386B007_9CHLO</name>
<comment type="similarity">
    <text evidence="2 12">Belongs to the PsbZ family.</text>
</comment>
<dbReference type="NCBIfam" id="TIGR03043">
    <property type="entry name" value="PS_II_psbZ"/>
    <property type="match status" value="1"/>
</dbReference>
<feature type="transmembrane region" description="Helical" evidence="13">
    <location>
        <begin position="12"/>
        <end position="35"/>
    </location>
</feature>
<evidence type="ECO:0000256" key="5">
    <source>
        <dbReference type="ARBA" id="ARBA00022531"/>
    </source>
</evidence>
<evidence type="ECO:0000256" key="13">
    <source>
        <dbReference type="SAM" id="Phobius"/>
    </source>
</evidence>
<proteinExistence type="inferred from homology"/>
<keyword evidence="10 12" id="KW-0604">Photosystem II</keyword>
<dbReference type="SUPFAM" id="SSF161055">
    <property type="entry name" value="PsbZ-like"/>
    <property type="match status" value="1"/>
</dbReference>
<dbReference type="InterPro" id="IPR036512">
    <property type="entry name" value="PSII_PsbZ_sf"/>
</dbReference>
<evidence type="ECO:0000256" key="8">
    <source>
        <dbReference type="ARBA" id="ARBA00023078"/>
    </source>
</evidence>
<geneLocation type="chloroplast" evidence="14"/>
<reference evidence="14" key="2">
    <citation type="journal article" date="2019" name="Mol. Phylogenet. Evol.">
        <title>Reassessment of the classification of bryopsidales (chlorophyta) based on chloroplast phylogenomic analyses.</title>
        <authorList>
            <person name="Cremen M.C."/>
            <person name="Leliaert F."/>
            <person name="West J."/>
            <person name="Lam D.W."/>
            <person name="Shimada S."/>
            <person name="Lopez-Bautista J.M."/>
            <person name="Verbruggen H."/>
        </authorList>
    </citation>
    <scope>NUCLEOTIDE SEQUENCE</scope>
</reference>
<dbReference type="GO" id="GO:0009539">
    <property type="term" value="C:photosystem II reaction center"/>
    <property type="evidence" value="ECO:0007669"/>
    <property type="project" value="InterPro"/>
</dbReference>
<evidence type="ECO:0000256" key="11">
    <source>
        <dbReference type="ARBA" id="ARBA00038734"/>
    </source>
</evidence>
<comment type="subunit">
    <text evidence="11">PSII is composed of 1 copy each of membrane proteins PsbA, PsbB, PsbC, PsbD, PsbE, PsbF, PsbH, PsbI, PsbJ, PsbK, PsbL, PsbM, PsbT, PsbY, PsbZ, Psb30/Ycf12, at least 3 peripheral proteins of the oxygen-evolving complex and a large number of cofactors. It forms dimeric complexes.</text>
</comment>
<dbReference type="GO" id="GO:0042549">
    <property type="term" value="P:photosystem II stabilization"/>
    <property type="evidence" value="ECO:0007669"/>
    <property type="project" value="InterPro"/>
</dbReference>
<evidence type="ECO:0000256" key="2">
    <source>
        <dbReference type="ARBA" id="ARBA00008367"/>
    </source>
</evidence>
<dbReference type="EMBL" id="MH591105">
    <property type="protein sequence ID" value="AYC65036.1"/>
    <property type="molecule type" value="Genomic_DNA"/>
</dbReference>
<accession>A0A386B007</accession>
<comment type="subcellular location">
    <subcellularLocation>
        <location evidence="1">Membrane</location>
    </subcellularLocation>
</comment>